<name>A0A0E9UES0_ANGAN</name>
<dbReference type="AlphaFoldDB" id="A0A0E9UES0"/>
<protein>
    <submittedName>
        <fullName evidence="2">Uncharacterized protein</fullName>
    </submittedName>
</protein>
<evidence type="ECO:0000256" key="1">
    <source>
        <dbReference type="SAM" id="MobiDB-lite"/>
    </source>
</evidence>
<feature type="compositionally biased region" description="Basic residues" evidence="1">
    <location>
        <begin position="1"/>
        <end position="19"/>
    </location>
</feature>
<proteinExistence type="predicted"/>
<feature type="region of interest" description="Disordered" evidence="1">
    <location>
        <begin position="1"/>
        <end position="31"/>
    </location>
</feature>
<dbReference type="EMBL" id="GBXM01044281">
    <property type="protein sequence ID" value="JAH64296.1"/>
    <property type="molecule type" value="Transcribed_RNA"/>
</dbReference>
<reference evidence="2" key="1">
    <citation type="submission" date="2014-11" db="EMBL/GenBank/DDBJ databases">
        <authorList>
            <person name="Amaro Gonzalez C."/>
        </authorList>
    </citation>
    <scope>NUCLEOTIDE SEQUENCE</scope>
</reference>
<organism evidence="2">
    <name type="scientific">Anguilla anguilla</name>
    <name type="common">European freshwater eel</name>
    <name type="synonym">Muraena anguilla</name>
    <dbReference type="NCBI Taxonomy" id="7936"/>
    <lineage>
        <taxon>Eukaryota</taxon>
        <taxon>Metazoa</taxon>
        <taxon>Chordata</taxon>
        <taxon>Craniata</taxon>
        <taxon>Vertebrata</taxon>
        <taxon>Euteleostomi</taxon>
        <taxon>Actinopterygii</taxon>
        <taxon>Neopterygii</taxon>
        <taxon>Teleostei</taxon>
        <taxon>Anguilliformes</taxon>
        <taxon>Anguillidae</taxon>
        <taxon>Anguilla</taxon>
    </lineage>
</organism>
<evidence type="ECO:0000313" key="2">
    <source>
        <dbReference type="EMBL" id="JAH64296.1"/>
    </source>
</evidence>
<reference evidence="2" key="2">
    <citation type="journal article" date="2015" name="Fish Shellfish Immunol.">
        <title>Early steps in the European eel (Anguilla anguilla)-Vibrio vulnificus interaction in the gills: Role of the RtxA13 toxin.</title>
        <authorList>
            <person name="Callol A."/>
            <person name="Pajuelo D."/>
            <person name="Ebbesson L."/>
            <person name="Teles M."/>
            <person name="MacKenzie S."/>
            <person name="Amaro C."/>
        </authorList>
    </citation>
    <scope>NUCLEOTIDE SEQUENCE</scope>
</reference>
<accession>A0A0E9UES0</accession>
<sequence>MVPHCNKRINILKHIPRRRPLPDSVASTPQS</sequence>